<dbReference type="KEGG" id="lbc:LACBIDRAFT_328686"/>
<protein>
    <submittedName>
        <fullName evidence="2">Predicted protein</fullName>
    </submittedName>
</protein>
<gene>
    <name evidence="2" type="ORF">LACBIDRAFT_328686</name>
</gene>
<accession>B0DFP2</accession>
<dbReference type="HOGENOM" id="CLU_1283439_0_0_1"/>
<feature type="compositionally biased region" description="Polar residues" evidence="1">
    <location>
        <begin position="205"/>
        <end position="215"/>
    </location>
</feature>
<evidence type="ECO:0000256" key="1">
    <source>
        <dbReference type="SAM" id="MobiDB-lite"/>
    </source>
</evidence>
<sequence length="215" mass="24314">MSILEWNSKWYATTESLQYDTASYNHLDGVERLKPYPGASFRSIHYQPSGCCSRRCDETFPHLENSYRPSNWWTNRGPLFMHWHRCSDGISPSSAQQYSRYQMVKAPIPGPENTDAEMTEKPIVIPLQPTYSRGVISFDIASDVNEHGHSSADSRLTMGSETTAEFYVNSLNIPSPFSTNFRASVVTRIRDLEEVDPSIRPGRDGSSTLFSYSAP</sequence>
<reference evidence="2 3" key="1">
    <citation type="journal article" date="2008" name="Nature">
        <title>The genome of Laccaria bicolor provides insights into mycorrhizal symbiosis.</title>
        <authorList>
            <person name="Martin F."/>
            <person name="Aerts A."/>
            <person name="Ahren D."/>
            <person name="Brun A."/>
            <person name="Danchin E.G.J."/>
            <person name="Duchaussoy F."/>
            <person name="Gibon J."/>
            <person name="Kohler A."/>
            <person name="Lindquist E."/>
            <person name="Pereda V."/>
            <person name="Salamov A."/>
            <person name="Shapiro H.J."/>
            <person name="Wuyts J."/>
            <person name="Blaudez D."/>
            <person name="Buee M."/>
            <person name="Brokstein P."/>
            <person name="Canbaeck B."/>
            <person name="Cohen D."/>
            <person name="Courty P.E."/>
            <person name="Coutinho P.M."/>
            <person name="Delaruelle C."/>
            <person name="Detter J.C."/>
            <person name="Deveau A."/>
            <person name="DiFazio S."/>
            <person name="Duplessis S."/>
            <person name="Fraissinet-Tachet L."/>
            <person name="Lucic E."/>
            <person name="Frey-Klett P."/>
            <person name="Fourrey C."/>
            <person name="Feussner I."/>
            <person name="Gay G."/>
            <person name="Grimwood J."/>
            <person name="Hoegger P.J."/>
            <person name="Jain P."/>
            <person name="Kilaru S."/>
            <person name="Labbe J."/>
            <person name="Lin Y.C."/>
            <person name="Legue V."/>
            <person name="Le Tacon F."/>
            <person name="Marmeisse R."/>
            <person name="Melayah D."/>
            <person name="Montanini B."/>
            <person name="Muratet M."/>
            <person name="Nehls U."/>
            <person name="Niculita-Hirzel H."/>
            <person name="Oudot-Le Secq M.P."/>
            <person name="Peter M."/>
            <person name="Quesneville H."/>
            <person name="Rajashekar B."/>
            <person name="Reich M."/>
            <person name="Rouhier N."/>
            <person name="Schmutz J."/>
            <person name="Yin T."/>
            <person name="Chalot M."/>
            <person name="Henrissat B."/>
            <person name="Kuees U."/>
            <person name="Lucas S."/>
            <person name="Van de Peer Y."/>
            <person name="Podila G.K."/>
            <person name="Polle A."/>
            <person name="Pukkila P.J."/>
            <person name="Richardson P.M."/>
            <person name="Rouze P."/>
            <person name="Sanders I.R."/>
            <person name="Stajich J.E."/>
            <person name="Tunlid A."/>
            <person name="Tuskan G."/>
            <person name="Grigoriev I.V."/>
        </authorList>
    </citation>
    <scope>NUCLEOTIDE SEQUENCE [LARGE SCALE GENOMIC DNA]</scope>
    <source>
        <strain evidence="3">S238N-H82 / ATCC MYA-4686</strain>
    </source>
</reference>
<dbReference type="InParanoid" id="B0DFP2"/>
<dbReference type="RefSeq" id="XP_001882866.1">
    <property type="nucleotide sequence ID" value="XM_001882831.1"/>
</dbReference>
<name>B0DFP2_LACBS</name>
<proteinExistence type="predicted"/>
<keyword evidence="3" id="KW-1185">Reference proteome</keyword>
<dbReference type="EMBL" id="DS547108">
    <property type="protein sequence ID" value="EDR06494.1"/>
    <property type="molecule type" value="Genomic_DNA"/>
</dbReference>
<dbReference type="Proteomes" id="UP000001194">
    <property type="component" value="Unassembled WGS sequence"/>
</dbReference>
<dbReference type="AlphaFoldDB" id="B0DFP2"/>
<feature type="region of interest" description="Disordered" evidence="1">
    <location>
        <begin position="196"/>
        <end position="215"/>
    </location>
</feature>
<evidence type="ECO:0000313" key="2">
    <source>
        <dbReference type="EMBL" id="EDR06494.1"/>
    </source>
</evidence>
<evidence type="ECO:0000313" key="3">
    <source>
        <dbReference type="Proteomes" id="UP000001194"/>
    </source>
</evidence>
<organism evidence="3">
    <name type="scientific">Laccaria bicolor (strain S238N-H82 / ATCC MYA-4686)</name>
    <name type="common">Bicoloured deceiver</name>
    <name type="synonym">Laccaria laccata var. bicolor</name>
    <dbReference type="NCBI Taxonomy" id="486041"/>
    <lineage>
        <taxon>Eukaryota</taxon>
        <taxon>Fungi</taxon>
        <taxon>Dikarya</taxon>
        <taxon>Basidiomycota</taxon>
        <taxon>Agaricomycotina</taxon>
        <taxon>Agaricomycetes</taxon>
        <taxon>Agaricomycetidae</taxon>
        <taxon>Agaricales</taxon>
        <taxon>Agaricineae</taxon>
        <taxon>Hydnangiaceae</taxon>
        <taxon>Laccaria</taxon>
    </lineage>
</organism>
<dbReference type="GeneID" id="6078466"/>
<dbReference type="OrthoDB" id="10514922at2759"/>